<dbReference type="Pfam" id="PF13966">
    <property type="entry name" value="zf-RVT"/>
    <property type="match status" value="1"/>
</dbReference>
<name>A0AAF0UYA7_SOLVR</name>
<evidence type="ECO:0000259" key="1">
    <source>
        <dbReference type="Pfam" id="PF13966"/>
    </source>
</evidence>
<proteinExistence type="predicted"/>
<keyword evidence="3" id="KW-1185">Reference proteome</keyword>
<dbReference type="AlphaFoldDB" id="A0AAF0UYA7"/>
<dbReference type="PANTHER" id="PTHR33116:SF66">
    <property type="entry name" value="REVERSE TRANSCRIPTASE ZINC-BINDING DOMAIN-CONTAINING PROTEIN"/>
    <property type="match status" value="1"/>
</dbReference>
<organism evidence="2 3">
    <name type="scientific">Solanum verrucosum</name>
    <dbReference type="NCBI Taxonomy" id="315347"/>
    <lineage>
        <taxon>Eukaryota</taxon>
        <taxon>Viridiplantae</taxon>
        <taxon>Streptophyta</taxon>
        <taxon>Embryophyta</taxon>
        <taxon>Tracheophyta</taxon>
        <taxon>Spermatophyta</taxon>
        <taxon>Magnoliopsida</taxon>
        <taxon>eudicotyledons</taxon>
        <taxon>Gunneridae</taxon>
        <taxon>Pentapetalae</taxon>
        <taxon>asterids</taxon>
        <taxon>lamiids</taxon>
        <taxon>Solanales</taxon>
        <taxon>Solanaceae</taxon>
        <taxon>Solanoideae</taxon>
        <taxon>Solaneae</taxon>
        <taxon>Solanum</taxon>
    </lineage>
</organism>
<evidence type="ECO:0000313" key="2">
    <source>
        <dbReference type="EMBL" id="WMV54732.1"/>
    </source>
</evidence>
<protein>
    <recommendedName>
        <fullName evidence="1">Reverse transcriptase zinc-binding domain-containing protein</fullName>
    </recommendedName>
</protein>
<dbReference type="EMBL" id="CP133622">
    <property type="protein sequence ID" value="WMV54732.1"/>
    <property type="molecule type" value="Genomic_DNA"/>
</dbReference>
<sequence length="177" mass="20908">MYQLVQGVFPKVRWKKLVCNTSSAPKWLFIMMLVAHGRLYTKDRMIHWGMSVNSVCPLCESENESISHLFFQCSVSTSMWNKLLQWLGQRRQAKAWEEELTLAVNHHNGNSVAATIYRMALTGCIYYMWQERNQIVFQGKRREISDLVKRIIHDVYFRGCLKVKLTKYLTMLNYYPS</sequence>
<feature type="domain" description="Reverse transcriptase zinc-binding" evidence="1">
    <location>
        <begin position="1"/>
        <end position="80"/>
    </location>
</feature>
<gene>
    <name evidence="2" type="ORF">MTR67_048117</name>
</gene>
<accession>A0AAF0UYA7</accession>
<dbReference type="PANTHER" id="PTHR33116">
    <property type="entry name" value="REVERSE TRANSCRIPTASE ZINC-BINDING DOMAIN-CONTAINING PROTEIN-RELATED-RELATED"/>
    <property type="match status" value="1"/>
</dbReference>
<dbReference type="Proteomes" id="UP001234989">
    <property type="component" value="Chromosome 11"/>
</dbReference>
<dbReference type="InterPro" id="IPR026960">
    <property type="entry name" value="RVT-Znf"/>
</dbReference>
<reference evidence="2" key="1">
    <citation type="submission" date="2023-08" db="EMBL/GenBank/DDBJ databases">
        <title>A de novo genome assembly of Solanum verrucosum Schlechtendal, a Mexican diploid species geographically isolated from the other diploid A-genome species in potato relatives.</title>
        <authorList>
            <person name="Hosaka K."/>
        </authorList>
    </citation>
    <scope>NUCLEOTIDE SEQUENCE</scope>
    <source>
        <tissue evidence="2">Young leaves</tissue>
    </source>
</reference>
<evidence type="ECO:0000313" key="3">
    <source>
        <dbReference type="Proteomes" id="UP001234989"/>
    </source>
</evidence>